<accession>A0ABQ2GKN3</accession>
<sequence length="151" mass="17522">MEKYLELSRLLTDSNDRADAYWAELRTRLEQLPERFTAFLGLDPDERINLGGGYNKRVSGQVVGTANSTVLYDLEVIIHDQHSNSTHFIVQLAFYLDNGIYRLKERNGEFKVDLSPLEDSTEFWDRACKRIFEQILRLTEARAQPLVQVAR</sequence>
<dbReference type="Proteomes" id="UP000616499">
    <property type="component" value="Unassembled WGS sequence"/>
</dbReference>
<name>A0ABQ2GKN3_9PSED</name>
<dbReference type="EMBL" id="BMNW01000002">
    <property type="protein sequence ID" value="GGL99672.1"/>
    <property type="molecule type" value="Genomic_DNA"/>
</dbReference>
<comment type="caution">
    <text evidence="1">The sequence shown here is derived from an EMBL/GenBank/DDBJ whole genome shotgun (WGS) entry which is preliminary data.</text>
</comment>
<proteinExistence type="predicted"/>
<reference evidence="2" key="1">
    <citation type="journal article" date="2019" name="Int. J. Syst. Evol. Microbiol.">
        <title>The Global Catalogue of Microorganisms (GCM) 10K type strain sequencing project: providing services to taxonomists for standard genome sequencing and annotation.</title>
        <authorList>
            <consortium name="The Broad Institute Genomics Platform"/>
            <consortium name="The Broad Institute Genome Sequencing Center for Infectious Disease"/>
            <person name="Wu L."/>
            <person name="Ma J."/>
        </authorList>
    </citation>
    <scope>NUCLEOTIDE SEQUENCE [LARGE SCALE GENOMIC DNA]</scope>
    <source>
        <strain evidence="2">JCM 13501</strain>
    </source>
</reference>
<keyword evidence="2" id="KW-1185">Reference proteome</keyword>
<gene>
    <name evidence="1" type="ORF">GCM10009425_08500</name>
</gene>
<protein>
    <submittedName>
        <fullName evidence="1">Uncharacterized protein</fullName>
    </submittedName>
</protein>
<evidence type="ECO:0000313" key="2">
    <source>
        <dbReference type="Proteomes" id="UP000616499"/>
    </source>
</evidence>
<evidence type="ECO:0000313" key="1">
    <source>
        <dbReference type="EMBL" id="GGL99672.1"/>
    </source>
</evidence>
<dbReference type="RefSeq" id="WP_188864846.1">
    <property type="nucleotide sequence ID" value="NZ_BMNW01000002.1"/>
</dbReference>
<organism evidence="1 2">
    <name type="scientific">Pseudomonas asuensis</name>
    <dbReference type="NCBI Taxonomy" id="1825787"/>
    <lineage>
        <taxon>Bacteria</taxon>
        <taxon>Pseudomonadati</taxon>
        <taxon>Pseudomonadota</taxon>
        <taxon>Gammaproteobacteria</taxon>
        <taxon>Pseudomonadales</taxon>
        <taxon>Pseudomonadaceae</taxon>
        <taxon>Pseudomonas</taxon>
    </lineage>
</organism>